<proteinExistence type="inferred from homology"/>
<reference evidence="7" key="1">
    <citation type="submission" date="2016-02" db="EMBL/GenBank/DDBJ databases">
        <authorList>
            <person name="Holder M.E."/>
            <person name="Ajami N.J."/>
            <person name="Petrosino J.F."/>
        </authorList>
    </citation>
    <scope>NUCLEOTIDE SEQUENCE [LARGE SCALE GENOMIC DNA]</scope>
    <source>
        <strain evidence="7">CCUG 45958</strain>
    </source>
</reference>
<evidence type="ECO:0000256" key="2">
    <source>
        <dbReference type="ARBA" id="ARBA00022747"/>
    </source>
</evidence>
<keyword evidence="3" id="KW-0238">DNA-binding</keyword>
<accession>A0A0X8JLN2</accession>
<dbReference type="GO" id="GO:0003677">
    <property type="term" value="F:DNA binding"/>
    <property type="evidence" value="ECO:0007669"/>
    <property type="project" value="UniProtKB-KW"/>
</dbReference>
<evidence type="ECO:0000256" key="3">
    <source>
        <dbReference type="ARBA" id="ARBA00023125"/>
    </source>
</evidence>
<dbReference type="PANTHER" id="PTHR30408">
    <property type="entry name" value="TYPE-1 RESTRICTION ENZYME ECOKI SPECIFICITY PROTEIN"/>
    <property type="match status" value="1"/>
</dbReference>
<evidence type="ECO:0000256" key="1">
    <source>
        <dbReference type="ARBA" id="ARBA00010923"/>
    </source>
</evidence>
<dbReference type="PANTHER" id="PTHR30408:SF12">
    <property type="entry name" value="TYPE I RESTRICTION ENZYME MJAVIII SPECIFICITY SUBUNIT"/>
    <property type="match status" value="1"/>
</dbReference>
<dbReference type="InterPro" id="IPR000055">
    <property type="entry name" value="Restrct_endonuc_typeI_TRD"/>
</dbReference>
<dbReference type="REBASE" id="138429">
    <property type="entry name" value="S.Dfa45958III"/>
</dbReference>
<dbReference type="Gene3D" id="3.90.220.20">
    <property type="entry name" value="DNA methylase specificity domains"/>
    <property type="match status" value="2"/>
</dbReference>
<dbReference type="STRING" id="44742.AXF13_13435"/>
<dbReference type="Proteomes" id="UP000069241">
    <property type="component" value="Chromosome"/>
</dbReference>
<keyword evidence="2" id="KW-0680">Restriction system</keyword>
<organism evidence="6 7">
    <name type="scientific">Desulfovibrio fairfieldensis</name>
    <dbReference type="NCBI Taxonomy" id="44742"/>
    <lineage>
        <taxon>Bacteria</taxon>
        <taxon>Pseudomonadati</taxon>
        <taxon>Thermodesulfobacteriota</taxon>
        <taxon>Desulfovibrionia</taxon>
        <taxon>Desulfovibrionales</taxon>
        <taxon>Desulfovibrionaceae</taxon>
        <taxon>Desulfovibrio</taxon>
    </lineage>
</organism>
<feature type="domain" description="Type I restriction modification DNA specificity" evidence="5">
    <location>
        <begin position="275"/>
        <end position="432"/>
    </location>
</feature>
<dbReference type="Pfam" id="PF01420">
    <property type="entry name" value="Methylase_S"/>
    <property type="match status" value="2"/>
</dbReference>
<comment type="similarity">
    <text evidence="1">Belongs to the type-I restriction system S methylase family.</text>
</comment>
<keyword evidence="7" id="KW-1185">Reference proteome</keyword>
<dbReference type="InterPro" id="IPR052021">
    <property type="entry name" value="Type-I_RS_S_subunit"/>
</dbReference>
<evidence type="ECO:0000313" key="7">
    <source>
        <dbReference type="Proteomes" id="UP000069241"/>
    </source>
</evidence>
<gene>
    <name evidence="6" type="ORF">AXF13_13435</name>
</gene>
<dbReference type="KEGG" id="dfi:AXF13_13435"/>
<keyword evidence="4" id="KW-0175">Coiled coil</keyword>
<evidence type="ECO:0000256" key="4">
    <source>
        <dbReference type="SAM" id="Coils"/>
    </source>
</evidence>
<dbReference type="InterPro" id="IPR044946">
    <property type="entry name" value="Restrct_endonuc_typeI_TRD_sf"/>
</dbReference>
<dbReference type="AlphaFoldDB" id="A0A0X8JLN2"/>
<evidence type="ECO:0000259" key="5">
    <source>
        <dbReference type="Pfam" id="PF01420"/>
    </source>
</evidence>
<name>A0A0X8JLN2_9BACT</name>
<dbReference type="CDD" id="cd17522">
    <property type="entry name" value="RMtype1_S_MjaORF1531P-TRD1-CR1_like"/>
    <property type="match status" value="1"/>
</dbReference>
<protein>
    <recommendedName>
        <fullName evidence="5">Type I restriction modification DNA specificity domain-containing protein</fullName>
    </recommendedName>
</protein>
<dbReference type="Gene3D" id="1.10.287.1120">
    <property type="entry name" value="Bipartite methylase S protein"/>
    <property type="match status" value="2"/>
</dbReference>
<dbReference type="SUPFAM" id="SSF116734">
    <property type="entry name" value="DNA methylase specificity domain"/>
    <property type="match status" value="2"/>
</dbReference>
<dbReference type="RefSeq" id="WP_062253995.1">
    <property type="nucleotide sequence ID" value="NZ_CP014229.1"/>
</dbReference>
<dbReference type="GO" id="GO:0009307">
    <property type="term" value="P:DNA restriction-modification system"/>
    <property type="evidence" value="ECO:0007669"/>
    <property type="project" value="UniProtKB-KW"/>
</dbReference>
<evidence type="ECO:0000313" key="6">
    <source>
        <dbReference type="EMBL" id="AMD91042.1"/>
    </source>
</evidence>
<dbReference type="EMBL" id="CP014229">
    <property type="protein sequence ID" value="AMD91042.1"/>
    <property type="molecule type" value="Genomic_DNA"/>
</dbReference>
<feature type="domain" description="Type I restriction modification DNA specificity" evidence="5">
    <location>
        <begin position="31"/>
        <end position="223"/>
    </location>
</feature>
<feature type="coiled-coil region" evidence="4">
    <location>
        <begin position="205"/>
        <end position="232"/>
    </location>
</feature>
<sequence length="451" mass="50952">MSKVKMMSAKDKKKGALVPRLRFPEFIGDREWDCAQMGDIYAFKKNNSFSRDMLNYNAGDVKNIHYGDIHKKFSSHFYAENENIPFVNCNINLGSISEDCLCTAGDIIFADASEDIKDIGKCIEIISNNKERILSGLHTIFTRQFSSTVVIGFGGYLFQSPRVRAQIQKEAQGTKILGISSGRLATISISFPFAKGEQQKIADCLSSLDERIAAETNKLDALKAHKKGLLKQLFPAEGETLPQLRFPEFQDAGEWNKTRLNNCVSIHAGLNVEQVNYPTDYKVTRIETISTQKIDNYKVGYIHPFQGMTAYKLNVGDILFSNINSIEHIGKSVFIDKDYGIYHGMNLLRLVATSQPRIAKFLFYYINTSSVRESFRRRANKAVNQASINQTELGKTVIYIPIYKKEQQRIANCLSSLDELIAAQTQKINLLKDHKKGLMQQLFPVLNEAQV</sequence>